<protein>
    <submittedName>
        <fullName evidence="2">Nucleotidyl transferase AbiEii/AbiGii toxin family protein</fullName>
    </submittedName>
</protein>
<comment type="caution">
    <text evidence="1">The sequence shown here is derived from an EMBL/GenBank/DDBJ whole genome shotgun (WGS) entry which is preliminary data.</text>
</comment>
<organism evidence="1">
    <name type="scientific">Burkholderia stagnalis</name>
    <dbReference type="NCBI Taxonomy" id="1503054"/>
    <lineage>
        <taxon>Bacteria</taxon>
        <taxon>Pseudomonadati</taxon>
        <taxon>Pseudomonadota</taxon>
        <taxon>Betaproteobacteria</taxon>
        <taxon>Burkholderiales</taxon>
        <taxon>Burkholderiaceae</taxon>
        <taxon>Burkholderia</taxon>
        <taxon>Burkholderia cepacia complex</taxon>
    </lineage>
</organism>
<gene>
    <name evidence="2" type="ORF">DF017_25955</name>
    <name evidence="1" type="ORF">WT44_12380</name>
</gene>
<reference evidence="1 3" key="1">
    <citation type="submission" date="2015-11" db="EMBL/GenBank/DDBJ databases">
        <title>Expanding the genomic diversity of Burkholderia species for the development of highly accurate diagnostics.</title>
        <authorList>
            <person name="Sahl J."/>
            <person name="Keim P."/>
            <person name="Wagner D."/>
        </authorList>
    </citation>
    <scope>NUCLEOTIDE SEQUENCE [LARGE SCALE GENOMIC DNA]</scope>
    <source>
        <strain evidence="1 3">MSMB1960WGS</strain>
    </source>
</reference>
<evidence type="ECO:0000313" key="1">
    <source>
        <dbReference type="EMBL" id="KWA63556.1"/>
    </source>
</evidence>
<sequence length="316" mass="35709">MNPTYVDTVRLMLAIAPIVFDTPRFAMKGGTALNLFLHDMPRLSVDIDVVVTDRSMNREEALEAIDKELDRTRKQIEAEGHATKFSAASSSGKAKGDDVKLVVISGTAAVKVEVNYIFRGTLLEPVRRPLTQQAEDTFSSSIVVPTLHEAELYGSKLVAALDRQHPRDLFDVMHLVSRHGLRPDIVDAFVGYLSGHNRPIHEVLFGPMHSMAEAYESDFVGMTAEPVGLDVLEATQERLHRELPASLTENHRRFLISLVQAEPDWSLMPYEHLRELPALKWKLINLENLKKKKPKVFEQQASELREHFARLDNDTR</sequence>
<name>A0A119U1I6_9BURK</name>
<dbReference type="GO" id="GO:0016740">
    <property type="term" value="F:transferase activity"/>
    <property type="evidence" value="ECO:0007669"/>
    <property type="project" value="UniProtKB-KW"/>
</dbReference>
<dbReference type="STRING" id="1503054.WT74_22000"/>
<dbReference type="EMBL" id="QTPM01000040">
    <property type="protein sequence ID" value="RQY86950.1"/>
    <property type="molecule type" value="Genomic_DNA"/>
</dbReference>
<keyword evidence="2" id="KW-0808">Transferase</keyword>
<dbReference type="KEGG" id="bstg:WT74_22000"/>
<proteinExistence type="predicted"/>
<dbReference type="RefSeq" id="WP_059907122.1">
    <property type="nucleotide sequence ID" value="NZ_CP013461.1"/>
</dbReference>
<dbReference type="EMBL" id="LPHB01000035">
    <property type="protein sequence ID" value="KWA63556.1"/>
    <property type="molecule type" value="Genomic_DNA"/>
</dbReference>
<evidence type="ECO:0000313" key="2">
    <source>
        <dbReference type="EMBL" id="RQY86950.1"/>
    </source>
</evidence>
<evidence type="ECO:0000313" key="4">
    <source>
        <dbReference type="Proteomes" id="UP000281098"/>
    </source>
</evidence>
<dbReference type="InterPro" id="IPR014942">
    <property type="entry name" value="AbiEii"/>
</dbReference>
<dbReference type="AlphaFoldDB" id="A0A119U1I6"/>
<dbReference type="Proteomes" id="UP000281098">
    <property type="component" value="Unassembled WGS sequence"/>
</dbReference>
<dbReference type="Pfam" id="PF08843">
    <property type="entry name" value="AbiEii"/>
    <property type="match status" value="1"/>
</dbReference>
<reference evidence="2 4" key="2">
    <citation type="submission" date="2018-08" db="EMBL/GenBank/DDBJ databases">
        <title>Comparative analysis of Burkholderia isolates from Puerto Rico.</title>
        <authorList>
            <person name="Hall C."/>
            <person name="Sahl J."/>
            <person name="Wagner D."/>
        </authorList>
    </citation>
    <scope>NUCLEOTIDE SEQUENCE [LARGE SCALE GENOMIC DNA]</scope>
    <source>
        <strain evidence="2 4">Bp8966</strain>
    </source>
</reference>
<evidence type="ECO:0000313" key="3">
    <source>
        <dbReference type="Proteomes" id="UP000068603"/>
    </source>
</evidence>
<accession>A0A119U1I6</accession>
<dbReference type="Proteomes" id="UP000068603">
    <property type="component" value="Unassembled WGS sequence"/>
</dbReference>
<keyword evidence="4" id="KW-1185">Reference proteome</keyword>
<dbReference type="Gene3D" id="3.10.450.620">
    <property type="entry name" value="JHP933, nucleotidyltransferase-like core domain"/>
    <property type="match status" value="1"/>
</dbReference>